<dbReference type="PRINTS" id="PR00734">
    <property type="entry name" value="GLHYDRLASE7"/>
</dbReference>
<evidence type="ECO:0000313" key="11">
    <source>
        <dbReference type="Proteomes" id="UP000799291"/>
    </source>
</evidence>
<keyword evidence="3" id="KW-0732">Signal</keyword>
<proteinExistence type="inferred from homology"/>
<dbReference type="PANTHER" id="PTHR33753:SF2">
    <property type="entry name" value="GLYCOSIDE HYDROLASE FAMILY 7 PROTEIN"/>
    <property type="match status" value="1"/>
</dbReference>
<name>A0A6G1J301_9PLEO</name>
<evidence type="ECO:0000256" key="5">
    <source>
        <dbReference type="ARBA" id="ARBA00023001"/>
    </source>
</evidence>
<keyword evidence="6" id="KW-0119">Carbohydrate metabolism</keyword>
<dbReference type="InterPro" id="IPR013320">
    <property type="entry name" value="ConA-like_dom_sf"/>
</dbReference>
<protein>
    <recommendedName>
        <fullName evidence="9">Glucanase</fullName>
        <ecNumber evidence="9">3.2.1.-</ecNumber>
    </recommendedName>
</protein>
<keyword evidence="5 9" id="KW-0136">Cellulose degradation</keyword>
<keyword evidence="8 9" id="KW-0624">Polysaccharide degradation</keyword>
<dbReference type="AlphaFoldDB" id="A0A6G1J301"/>
<dbReference type="PANTHER" id="PTHR33753">
    <property type="entry name" value="1,4-BETA-D-GLUCAN CELLOBIOHYDROLASE B"/>
    <property type="match status" value="1"/>
</dbReference>
<comment type="similarity">
    <text evidence="2 9">Belongs to the glycosyl hydrolase 7 (cellulase C) family.</text>
</comment>
<evidence type="ECO:0000256" key="3">
    <source>
        <dbReference type="ARBA" id="ARBA00022729"/>
    </source>
</evidence>
<dbReference type="Gene3D" id="2.70.100.10">
    <property type="entry name" value="Glycoside hydrolase, family 7, domain"/>
    <property type="match status" value="1"/>
</dbReference>
<gene>
    <name evidence="10" type="ORF">K458DRAFT_417753</name>
</gene>
<evidence type="ECO:0000256" key="7">
    <source>
        <dbReference type="ARBA" id="ARBA00023295"/>
    </source>
</evidence>
<evidence type="ECO:0000256" key="2">
    <source>
        <dbReference type="ARBA" id="ARBA00006044"/>
    </source>
</evidence>
<keyword evidence="4 9" id="KW-0378">Hydrolase</keyword>
<dbReference type="Pfam" id="PF00840">
    <property type="entry name" value="Glyco_hydro_7"/>
    <property type="match status" value="1"/>
</dbReference>
<dbReference type="GO" id="GO:0016162">
    <property type="term" value="F:cellulose 1,4-beta-cellobiosidase activity"/>
    <property type="evidence" value="ECO:0007669"/>
    <property type="project" value="UniProtKB-EC"/>
</dbReference>
<evidence type="ECO:0000256" key="9">
    <source>
        <dbReference type="RuleBase" id="RU361164"/>
    </source>
</evidence>
<accession>A0A6G1J301</accession>
<keyword evidence="11" id="KW-1185">Reference proteome</keyword>
<dbReference type="Proteomes" id="UP000799291">
    <property type="component" value="Unassembled WGS sequence"/>
</dbReference>
<dbReference type="GO" id="GO:0030245">
    <property type="term" value="P:cellulose catabolic process"/>
    <property type="evidence" value="ECO:0007669"/>
    <property type="project" value="UniProtKB-KW"/>
</dbReference>
<dbReference type="EC" id="3.2.1.-" evidence="9"/>
<evidence type="ECO:0000256" key="6">
    <source>
        <dbReference type="ARBA" id="ARBA00023277"/>
    </source>
</evidence>
<dbReference type="SUPFAM" id="SSF49899">
    <property type="entry name" value="Concanavalin A-like lectins/glucanases"/>
    <property type="match status" value="1"/>
</dbReference>
<evidence type="ECO:0000256" key="4">
    <source>
        <dbReference type="ARBA" id="ARBA00022801"/>
    </source>
</evidence>
<sequence length="321" mass="34744">MASETKYQMFKLLNKEFSFEVDAAQLPCGVNAAMYFVEMDEDGGMKKYPSNKAGAQYGTGYCSAKCPRDLRLINGEANCEGWVPSELNNAAGTGKYGSCCAEVDIWEANSISAALTPHSCDLYGQFRCHGEGCVNGYCDTDGCDFNSYRLGDTGFYGANKTVDTTKKFTVVTQFITDDGTDSGALAEIRRKYIQNGNVINNSITKIPTITPTNGISDSFCSEQKMAFNETNHFGRRGGMKAVGEALARGMVLTFSLLDDYDNHMLWLDGRWPRDADPSKPGVVRGECDASSGDPLYVEGGRPQVTYSKIRVGAIGSTVGGA</sequence>
<evidence type="ECO:0000313" key="10">
    <source>
        <dbReference type="EMBL" id="KAF2684904.1"/>
    </source>
</evidence>
<dbReference type="OrthoDB" id="412382at2759"/>
<evidence type="ECO:0000256" key="1">
    <source>
        <dbReference type="ARBA" id="ARBA00001641"/>
    </source>
</evidence>
<dbReference type="InterPro" id="IPR037019">
    <property type="entry name" value="Glyco_hydro_7_sf"/>
</dbReference>
<keyword evidence="7 9" id="KW-0326">Glycosidase</keyword>
<organism evidence="10 11">
    <name type="scientific">Lentithecium fluviatile CBS 122367</name>
    <dbReference type="NCBI Taxonomy" id="1168545"/>
    <lineage>
        <taxon>Eukaryota</taxon>
        <taxon>Fungi</taxon>
        <taxon>Dikarya</taxon>
        <taxon>Ascomycota</taxon>
        <taxon>Pezizomycotina</taxon>
        <taxon>Dothideomycetes</taxon>
        <taxon>Pleosporomycetidae</taxon>
        <taxon>Pleosporales</taxon>
        <taxon>Massarineae</taxon>
        <taxon>Lentitheciaceae</taxon>
        <taxon>Lentithecium</taxon>
    </lineage>
</organism>
<comment type="catalytic activity">
    <reaction evidence="1">
        <text>Hydrolysis of (1-&gt;4)-beta-D-glucosidic linkages in cellulose and cellotetraose, releasing cellobiose from the non-reducing ends of the chains.</text>
        <dbReference type="EC" id="3.2.1.91"/>
    </reaction>
</comment>
<evidence type="ECO:0000256" key="8">
    <source>
        <dbReference type="ARBA" id="ARBA00023326"/>
    </source>
</evidence>
<dbReference type="EMBL" id="MU005580">
    <property type="protein sequence ID" value="KAF2684904.1"/>
    <property type="molecule type" value="Genomic_DNA"/>
</dbReference>
<reference evidence="10" key="1">
    <citation type="journal article" date="2020" name="Stud. Mycol.">
        <title>101 Dothideomycetes genomes: a test case for predicting lifestyles and emergence of pathogens.</title>
        <authorList>
            <person name="Haridas S."/>
            <person name="Albert R."/>
            <person name="Binder M."/>
            <person name="Bloem J."/>
            <person name="Labutti K."/>
            <person name="Salamov A."/>
            <person name="Andreopoulos B."/>
            <person name="Baker S."/>
            <person name="Barry K."/>
            <person name="Bills G."/>
            <person name="Bluhm B."/>
            <person name="Cannon C."/>
            <person name="Castanera R."/>
            <person name="Culley D."/>
            <person name="Daum C."/>
            <person name="Ezra D."/>
            <person name="Gonzalez J."/>
            <person name="Henrissat B."/>
            <person name="Kuo A."/>
            <person name="Liang C."/>
            <person name="Lipzen A."/>
            <person name="Lutzoni F."/>
            <person name="Magnuson J."/>
            <person name="Mondo S."/>
            <person name="Nolan M."/>
            <person name="Ohm R."/>
            <person name="Pangilinan J."/>
            <person name="Park H.-J."/>
            <person name="Ramirez L."/>
            <person name="Alfaro M."/>
            <person name="Sun H."/>
            <person name="Tritt A."/>
            <person name="Yoshinaga Y."/>
            <person name="Zwiers L.-H."/>
            <person name="Turgeon B."/>
            <person name="Goodwin S."/>
            <person name="Spatafora J."/>
            <person name="Crous P."/>
            <person name="Grigoriev I."/>
        </authorList>
    </citation>
    <scope>NUCLEOTIDE SEQUENCE</scope>
    <source>
        <strain evidence="10">CBS 122367</strain>
    </source>
</reference>
<dbReference type="InterPro" id="IPR001722">
    <property type="entry name" value="Glyco_hydro_7"/>
</dbReference>